<dbReference type="Proteomes" id="UP000253314">
    <property type="component" value="Unassembled WGS sequence"/>
</dbReference>
<protein>
    <recommendedName>
        <fullName evidence="1">DUF6895 domain-containing protein</fullName>
    </recommendedName>
</protein>
<proteinExistence type="predicted"/>
<dbReference type="EMBL" id="QOCW01000022">
    <property type="protein sequence ID" value="RBW68286.1"/>
    <property type="molecule type" value="Genomic_DNA"/>
</dbReference>
<dbReference type="InterPro" id="IPR054190">
    <property type="entry name" value="DUF6895"/>
</dbReference>
<comment type="caution">
    <text evidence="2">The sequence shown here is derived from an EMBL/GenBank/DDBJ whole genome shotgun (WGS) entry which is preliminary data.</text>
</comment>
<keyword evidence="3" id="KW-1185">Reference proteome</keyword>
<sequence>MIEHPIILGISILIKEVSYLDIEKFPPQLKLKYSFLHQLASRSIDWVNRYLYLFSPIKDNKLDYDGLQAFSELSVVYTYLHQWKNLNLTNHLPAWYHFISHHCENRSYAQTARKYPIISFSILFPYLMLRASGYRLLYYEETLEYLSRFGYLYTMEADSELIMEQAFVYWKANYCQEPNWLKLYRRTLLGNKSSPISLTEDDAYSVTHTLFYITDFGNQSFSWLLDDRERISAVVEYLLLHYLQVGNWDLVGELLINLNSLGKCSSPIYREAARAFQNAWRNDGAIPYGRMIKTKLDMLQGKIGAEEIFRICYHTTLIGILYCATAMNQMLIM</sequence>
<evidence type="ECO:0000313" key="2">
    <source>
        <dbReference type="EMBL" id="RBW68286.1"/>
    </source>
</evidence>
<dbReference type="Pfam" id="PF21836">
    <property type="entry name" value="DUF6895"/>
    <property type="match status" value="1"/>
</dbReference>
<feature type="domain" description="DUF6895" evidence="1">
    <location>
        <begin position="41"/>
        <end position="324"/>
    </location>
</feature>
<organism evidence="2 3">
    <name type="scientific">Bacillus taeanensis</name>
    <dbReference type="NCBI Taxonomy" id="273032"/>
    <lineage>
        <taxon>Bacteria</taxon>
        <taxon>Bacillati</taxon>
        <taxon>Bacillota</taxon>
        <taxon>Bacilli</taxon>
        <taxon>Bacillales</taxon>
        <taxon>Bacillaceae</taxon>
        <taxon>Bacillus</taxon>
    </lineage>
</organism>
<accession>A0A366XRG2</accession>
<dbReference type="OrthoDB" id="1550919at2"/>
<reference evidence="2 3" key="1">
    <citation type="submission" date="2018-07" db="EMBL/GenBank/DDBJ databases">
        <title>Lottiidibacillus patelloidae gen. nov., sp. nov., isolated from the intestinal tract of a marine limpet and the reclassification of B. taeanensis BH030017T, B. algicola KMM 3737T and B. hwajinpoensis SW-72T as genus Lottiidibacillus.</title>
        <authorList>
            <person name="Liu R."/>
            <person name="Huang Z."/>
        </authorList>
    </citation>
    <scope>NUCLEOTIDE SEQUENCE [LARGE SCALE GENOMIC DNA]</scope>
    <source>
        <strain evidence="2 3">BH030017</strain>
    </source>
</reference>
<name>A0A366XRG2_9BACI</name>
<evidence type="ECO:0000313" key="3">
    <source>
        <dbReference type="Proteomes" id="UP000253314"/>
    </source>
</evidence>
<dbReference type="RefSeq" id="WP_113807324.1">
    <property type="nucleotide sequence ID" value="NZ_QOCW01000022.1"/>
</dbReference>
<dbReference type="AlphaFoldDB" id="A0A366XRG2"/>
<evidence type="ECO:0000259" key="1">
    <source>
        <dbReference type="Pfam" id="PF21836"/>
    </source>
</evidence>
<gene>
    <name evidence="2" type="ORF">DS031_17335</name>
</gene>